<organism evidence="1">
    <name type="scientific">Arundo donax</name>
    <name type="common">Giant reed</name>
    <name type="synonym">Donax arundinaceus</name>
    <dbReference type="NCBI Taxonomy" id="35708"/>
    <lineage>
        <taxon>Eukaryota</taxon>
        <taxon>Viridiplantae</taxon>
        <taxon>Streptophyta</taxon>
        <taxon>Embryophyta</taxon>
        <taxon>Tracheophyta</taxon>
        <taxon>Spermatophyta</taxon>
        <taxon>Magnoliopsida</taxon>
        <taxon>Liliopsida</taxon>
        <taxon>Poales</taxon>
        <taxon>Poaceae</taxon>
        <taxon>PACMAD clade</taxon>
        <taxon>Arundinoideae</taxon>
        <taxon>Arundineae</taxon>
        <taxon>Arundo</taxon>
    </lineage>
</organism>
<reference evidence="1" key="1">
    <citation type="submission" date="2014-09" db="EMBL/GenBank/DDBJ databases">
        <authorList>
            <person name="Magalhaes I.L.F."/>
            <person name="Oliveira U."/>
            <person name="Santos F.R."/>
            <person name="Vidigal T.H.D.A."/>
            <person name="Brescovit A.D."/>
            <person name="Santos A.J."/>
        </authorList>
    </citation>
    <scope>NUCLEOTIDE SEQUENCE</scope>
    <source>
        <tissue evidence="1">Shoot tissue taken approximately 20 cm above the soil surface</tissue>
    </source>
</reference>
<evidence type="ECO:0000313" key="1">
    <source>
        <dbReference type="EMBL" id="JAD34298.1"/>
    </source>
</evidence>
<dbReference type="AlphaFoldDB" id="A0A0A8Z9D7"/>
<proteinExistence type="predicted"/>
<dbReference type="EMBL" id="GBRH01263597">
    <property type="protein sequence ID" value="JAD34298.1"/>
    <property type="molecule type" value="Transcribed_RNA"/>
</dbReference>
<sequence>MNLQVKMAAVTMHSQARYFQSLLITEHNTSKVNMQLEDCPFSRCDIIL</sequence>
<protein>
    <submittedName>
        <fullName evidence="1">Uncharacterized protein</fullName>
    </submittedName>
</protein>
<name>A0A0A8Z9D7_ARUDO</name>
<reference evidence="1" key="2">
    <citation type="journal article" date="2015" name="Data Brief">
        <title>Shoot transcriptome of the giant reed, Arundo donax.</title>
        <authorList>
            <person name="Barrero R.A."/>
            <person name="Guerrero F.D."/>
            <person name="Moolhuijzen P."/>
            <person name="Goolsby J.A."/>
            <person name="Tidwell J."/>
            <person name="Bellgard S.E."/>
            <person name="Bellgard M.I."/>
        </authorList>
    </citation>
    <scope>NUCLEOTIDE SEQUENCE</scope>
    <source>
        <tissue evidence="1">Shoot tissue taken approximately 20 cm above the soil surface</tissue>
    </source>
</reference>
<accession>A0A0A8Z9D7</accession>